<feature type="domain" description="SGNH hydrolase-type esterase" evidence="1">
    <location>
        <begin position="718"/>
        <end position="859"/>
    </location>
</feature>
<sequence length="879" mass="96640">MAQQIVIEVPGTKISELEKASSISRNDVTPVVQDEETKQAEIGQIADLVKSELGSAALKDESDFATPSAVTEAEAASQARDDAQNERIDSVEHGLVSIGSGADASFSTYAEMIAYVPPKANVSVRNNDPDPALRGVYTWTGTQYVDGYDPLDASLDYINAISALTKNATVFYPFSTKKRNNISVSPVSAIHEQYLKSYILDIKVNGADPNKYYRIQQISTPTNASVPNRWVFEVLNKVNFDTAETRDKLITAVFPITKNTGIQTFDLIDGDTAISVTVDTNKLPASDFYSVSSADNSYTYIIDPSRYIASAFKKSDALAYVDSFSALTKNSTVLFPFSTIKRNKVNESTVGSHDNILRNYILNISVMNADMTKYYRLQQFFSPDQATTPNRWIFEVLNRANFDTSETRVKSITADLPVIKNVGIKTFYIVDSDLTIAVTVDTNKTPANSFYSYASTDNSYTYIIDPSLYFYSAVTRNDLNTIDERINKLTKPNQLVNLLNDLRNPIQTVNICFIGDSIDFGVGATGIGTGTHGTAIARCHVNLIRDYLGTAFCTSARFGDETIVNDGEAYYTSNGVSVLSSQLSYFTFKNSATGKVFSVNEMQALVGSNPSSPSGTFIDLKSPSISSAPTDMEFDFNGSAFTINYAKLGNGSESESMIDVFVNDELHSSFNVFSASPDFGFSTTISDLAEGKKKIRIANRLNNSSIYARLVSISATRKISVINEGVSGWSTNNWLANDYISSKITSKLNYVFTKLGTNDRHTTQKIGTFKNQYNQILDRIYAKNSNAQIIIVSPPPVTQDEDPVTSNYKFRIADVDYALAGIAKSRNISFISLFEELSKLKARGIVFLGDNIHPNDYGYGVIAEYIISLILSSLRGLES</sequence>
<proteinExistence type="predicted"/>
<dbReference type="RefSeq" id="WP_000068583.1">
    <property type="nucleotide sequence ID" value="NZ_JPHZ01000007.1"/>
</dbReference>
<accession>A0A0J1AAR9</accession>
<comment type="caution">
    <text evidence="2">The sequence shown here is derived from an EMBL/GenBank/DDBJ whole genome shotgun (WGS) entry which is preliminary data.</text>
</comment>
<evidence type="ECO:0000313" key="2">
    <source>
        <dbReference type="EMBL" id="KLT91611.1"/>
    </source>
</evidence>
<evidence type="ECO:0000259" key="1">
    <source>
        <dbReference type="Pfam" id="PF13472"/>
    </source>
</evidence>
<dbReference type="PANTHER" id="PTHR30383:SF5">
    <property type="entry name" value="SGNH HYDROLASE-TYPE ESTERASE DOMAIN-CONTAINING PROTEIN"/>
    <property type="match status" value="1"/>
</dbReference>
<protein>
    <submittedName>
        <fullName evidence="2">GDSL-like protein</fullName>
    </submittedName>
</protein>
<gene>
    <name evidence="2" type="ORF">T630_2366</name>
</gene>
<dbReference type="InterPro" id="IPR051532">
    <property type="entry name" value="Ester_Hydrolysis_Enzymes"/>
</dbReference>
<dbReference type="GO" id="GO:0004622">
    <property type="term" value="F:phosphatidylcholine lysophospholipase activity"/>
    <property type="evidence" value="ECO:0007669"/>
    <property type="project" value="TreeGrafter"/>
</dbReference>
<dbReference type="InterPro" id="IPR036514">
    <property type="entry name" value="SGNH_hydro_sf"/>
</dbReference>
<dbReference type="AlphaFoldDB" id="A0A0J1AAR9"/>
<dbReference type="SUPFAM" id="SSF52266">
    <property type="entry name" value="SGNH hydrolase"/>
    <property type="match status" value="1"/>
</dbReference>
<dbReference type="Pfam" id="PF13472">
    <property type="entry name" value="Lipase_GDSL_2"/>
    <property type="match status" value="1"/>
</dbReference>
<dbReference type="Gene3D" id="3.40.50.1110">
    <property type="entry name" value="SGNH hydrolase"/>
    <property type="match status" value="1"/>
</dbReference>
<reference evidence="2 3" key="1">
    <citation type="submission" date="2014-07" db="EMBL/GenBank/DDBJ databases">
        <authorList>
            <person name="Harkins D.M."/>
            <person name="Lesho E."/>
            <person name="Waterman P.E."/>
            <person name="Chan A."/>
            <person name="Fouts D.E."/>
        </authorList>
    </citation>
    <scope>NUCLEOTIDE SEQUENCE [LARGE SCALE GENOMIC DNA]</scope>
    <source>
        <strain evidence="2 3">MRSN 3527</strain>
    </source>
</reference>
<dbReference type="PANTHER" id="PTHR30383">
    <property type="entry name" value="THIOESTERASE 1/PROTEASE 1/LYSOPHOSPHOLIPASE L1"/>
    <property type="match status" value="1"/>
</dbReference>
<dbReference type="CDD" id="cd00229">
    <property type="entry name" value="SGNH_hydrolase"/>
    <property type="match status" value="1"/>
</dbReference>
<name>A0A0J1AAR9_ACIBA</name>
<organism evidence="2 3">
    <name type="scientific">Acinetobacter baumannii MRSN 3527</name>
    <dbReference type="NCBI Taxonomy" id="1409923"/>
    <lineage>
        <taxon>Bacteria</taxon>
        <taxon>Pseudomonadati</taxon>
        <taxon>Pseudomonadota</taxon>
        <taxon>Gammaproteobacteria</taxon>
        <taxon>Moraxellales</taxon>
        <taxon>Moraxellaceae</taxon>
        <taxon>Acinetobacter</taxon>
        <taxon>Acinetobacter calcoaceticus/baumannii complex</taxon>
    </lineage>
</organism>
<dbReference type="EMBL" id="JPHZ01000007">
    <property type="protein sequence ID" value="KLT91611.1"/>
    <property type="molecule type" value="Genomic_DNA"/>
</dbReference>
<evidence type="ECO:0000313" key="3">
    <source>
        <dbReference type="Proteomes" id="UP000036122"/>
    </source>
</evidence>
<dbReference type="InterPro" id="IPR013830">
    <property type="entry name" value="SGNH_hydro"/>
</dbReference>
<dbReference type="Proteomes" id="UP000036122">
    <property type="component" value="Unassembled WGS sequence"/>
</dbReference>
<dbReference type="PATRIC" id="fig|1409923.3.peg.526"/>